<dbReference type="SUPFAM" id="SSF52540">
    <property type="entry name" value="P-loop containing nucleoside triphosphate hydrolases"/>
    <property type="match status" value="1"/>
</dbReference>
<dbReference type="Pfam" id="PF03704">
    <property type="entry name" value="BTAD"/>
    <property type="match status" value="1"/>
</dbReference>
<dbReference type="PROSITE" id="PS51755">
    <property type="entry name" value="OMPR_PHOB"/>
    <property type="match status" value="1"/>
</dbReference>
<feature type="repeat" description="TPR" evidence="5">
    <location>
        <begin position="741"/>
        <end position="774"/>
    </location>
</feature>
<feature type="compositionally biased region" description="Low complexity" evidence="7">
    <location>
        <begin position="250"/>
        <end position="263"/>
    </location>
</feature>
<dbReference type="GO" id="GO:0043531">
    <property type="term" value="F:ADP binding"/>
    <property type="evidence" value="ECO:0007669"/>
    <property type="project" value="InterPro"/>
</dbReference>
<dbReference type="Pfam" id="PF00486">
    <property type="entry name" value="Trans_reg_C"/>
    <property type="match status" value="1"/>
</dbReference>
<dbReference type="InterPro" id="IPR005158">
    <property type="entry name" value="BTAD"/>
</dbReference>
<dbReference type="InterPro" id="IPR019734">
    <property type="entry name" value="TPR_rpt"/>
</dbReference>
<dbReference type="PANTHER" id="PTHR35807">
    <property type="entry name" value="TRANSCRIPTIONAL REGULATOR REDD-RELATED"/>
    <property type="match status" value="1"/>
</dbReference>
<proteinExistence type="inferred from homology"/>
<dbReference type="Gene3D" id="1.25.40.10">
    <property type="entry name" value="Tetratricopeptide repeat domain"/>
    <property type="match status" value="3"/>
</dbReference>
<keyword evidence="3 6" id="KW-0238">DNA-binding</keyword>
<dbReference type="RefSeq" id="WP_204011751.1">
    <property type="nucleotide sequence ID" value="NZ_BOPG01000106.1"/>
</dbReference>
<evidence type="ECO:0000256" key="2">
    <source>
        <dbReference type="ARBA" id="ARBA00023015"/>
    </source>
</evidence>
<dbReference type="CDD" id="cd15831">
    <property type="entry name" value="BTAD"/>
    <property type="match status" value="1"/>
</dbReference>
<evidence type="ECO:0000256" key="6">
    <source>
        <dbReference type="PROSITE-ProRule" id="PRU01091"/>
    </source>
</evidence>
<dbReference type="GO" id="GO:0006355">
    <property type="term" value="P:regulation of DNA-templated transcription"/>
    <property type="evidence" value="ECO:0007669"/>
    <property type="project" value="InterPro"/>
</dbReference>
<dbReference type="InterPro" id="IPR011990">
    <property type="entry name" value="TPR-like_helical_dom_sf"/>
</dbReference>
<sequence length="1078" mass="114224">MQVRLLGSVEIVPSVRPVSGRRRKAVLAALALHPGRVVSADVLVEIVWADAAPATAAGTLQSHVSYLRRAFGDHSAIVARSMGYAIELGDDETDVQTAQRLVEECATTGEPSQRLARLQAAVALWRGPALADLGGLPWFEDQARRLDLLLVHAQRALAENRLAVGQHDHAVPVLESLCRDHPLDERLHELLMLALYRARRQVEALAVYRSLRCRLDEELGVRPGPAMRRLEAAILRQDTDLDGPLATPVPMAGPAPGSGAAQATLPRKERVDESRRPASNPAANQSATADTPAQLPAMIGDFTGREREVVTLDDLLPGGSDSAPSIVVVAGMAGVGKTALAVRWAHRVRDRFPDGQLYTDLAAFSTEPAATPLRVLGEFLSALGVSSQGVPAGLGEASALYRSLLADKRVLVVLDNAAAPDQVRPLLPGGPGCRVLVTSRSGLGGLVAREGARRLALGVLTPDEAVDLLRRLVGLDEPDALAELARLCAYLPLALRIAAANVNACNGARVLDQVVRLRDTELLDSLMLDGDEEAAVRAAFALSYEALTPAARRLFRLLGSAAGPDMGVPAAAALAGLDPAETARLLERLAGANLIERRLPARYGLHDLLRLYAAEQARAAGRAEAESAIGRLDGYYLRAAGAATALLNPFSPQLPSRSTEPGETVPAFVDDRAASAWLDAERPNLVATVVQAAAAGRATAWLLADAMGGYLWLRRNGADWLPVAEAALSAAHQHGDASARASAYRHFGAVHIVLGQFHDAVAHLRRALDFARDAGWRVGEAAAHNSLGLAHGNLGDLDRATARFSAARELYRQCGLAAGEFAARSNLAGVYCRAGRLAEATAAYTRLAADERSRGSRSGEATDLGNLGRTLGWLGRSHYAVRYLTASLAIHRAVGNRVSVAMALDELARLHTDSGDLDIAGTFADGALALAQEIGHLRIEINAHNVRAGVLARLGNSDRAAAEFEHARSLAVEAAFHHGEAEALIGLATANRARGRIAAAIDVAQQAIALTSRRGLRLLRCDAHVALAEAHLDDDDRCSAAEQARLALAIHRDTGYRRGETTARRILTLTAPGKPAPG</sequence>
<comment type="caution">
    <text evidence="9">The sequence shown here is derived from an EMBL/GenBank/DDBJ whole genome shotgun (WGS) entry which is preliminary data.</text>
</comment>
<feature type="compositionally biased region" description="Basic and acidic residues" evidence="7">
    <location>
        <begin position="266"/>
        <end position="276"/>
    </location>
</feature>
<dbReference type="Pfam" id="PF13191">
    <property type="entry name" value="AAA_16"/>
    <property type="match status" value="1"/>
</dbReference>
<dbReference type="InterPro" id="IPR041664">
    <property type="entry name" value="AAA_16"/>
</dbReference>
<keyword evidence="2" id="KW-0805">Transcription regulation</keyword>
<organism evidence="9 10">
    <name type="scientific">Virgisporangium aurantiacum</name>
    <dbReference type="NCBI Taxonomy" id="175570"/>
    <lineage>
        <taxon>Bacteria</taxon>
        <taxon>Bacillati</taxon>
        <taxon>Actinomycetota</taxon>
        <taxon>Actinomycetes</taxon>
        <taxon>Micromonosporales</taxon>
        <taxon>Micromonosporaceae</taxon>
        <taxon>Virgisporangium</taxon>
    </lineage>
</organism>
<evidence type="ECO:0000313" key="9">
    <source>
        <dbReference type="EMBL" id="GIJ64004.1"/>
    </source>
</evidence>
<dbReference type="SMART" id="SM01043">
    <property type="entry name" value="BTAD"/>
    <property type="match status" value="1"/>
</dbReference>
<evidence type="ECO:0000256" key="5">
    <source>
        <dbReference type="PROSITE-ProRule" id="PRU00339"/>
    </source>
</evidence>
<dbReference type="SMART" id="SM00862">
    <property type="entry name" value="Trans_reg_C"/>
    <property type="match status" value="1"/>
</dbReference>
<keyword evidence="5" id="KW-0802">TPR repeat</keyword>
<evidence type="ECO:0000256" key="4">
    <source>
        <dbReference type="ARBA" id="ARBA00023163"/>
    </source>
</evidence>
<protein>
    <recommendedName>
        <fullName evidence="8">OmpR/PhoB-type domain-containing protein</fullName>
    </recommendedName>
</protein>
<dbReference type="EMBL" id="BOPG01000106">
    <property type="protein sequence ID" value="GIJ64004.1"/>
    <property type="molecule type" value="Genomic_DNA"/>
</dbReference>
<dbReference type="InterPro" id="IPR051677">
    <property type="entry name" value="AfsR-DnrI-RedD_regulator"/>
</dbReference>
<dbReference type="Pfam" id="PF13424">
    <property type="entry name" value="TPR_12"/>
    <property type="match status" value="1"/>
</dbReference>
<dbReference type="SUPFAM" id="SSF48452">
    <property type="entry name" value="TPR-like"/>
    <property type="match status" value="3"/>
</dbReference>
<dbReference type="PRINTS" id="PR00364">
    <property type="entry name" value="DISEASERSIST"/>
</dbReference>
<feature type="DNA-binding region" description="OmpR/PhoB-type" evidence="6">
    <location>
        <begin position="1"/>
        <end position="88"/>
    </location>
</feature>
<evidence type="ECO:0000256" key="1">
    <source>
        <dbReference type="ARBA" id="ARBA00005820"/>
    </source>
</evidence>
<evidence type="ECO:0000259" key="8">
    <source>
        <dbReference type="PROSITE" id="PS51755"/>
    </source>
</evidence>
<accession>A0A8J3ZHI2</accession>
<comment type="similarity">
    <text evidence="1">Belongs to the AfsR/DnrI/RedD regulatory family.</text>
</comment>
<evidence type="ECO:0000256" key="7">
    <source>
        <dbReference type="SAM" id="MobiDB-lite"/>
    </source>
</evidence>
<dbReference type="GO" id="GO:0000160">
    <property type="term" value="P:phosphorelay signal transduction system"/>
    <property type="evidence" value="ECO:0007669"/>
    <property type="project" value="InterPro"/>
</dbReference>
<dbReference type="InterPro" id="IPR036388">
    <property type="entry name" value="WH-like_DNA-bd_sf"/>
</dbReference>
<dbReference type="Proteomes" id="UP000612585">
    <property type="component" value="Unassembled WGS sequence"/>
</dbReference>
<keyword evidence="10" id="KW-1185">Reference proteome</keyword>
<dbReference type="SUPFAM" id="SSF46894">
    <property type="entry name" value="C-terminal effector domain of the bipartite response regulators"/>
    <property type="match status" value="1"/>
</dbReference>
<evidence type="ECO:0000256" key="3">
    <source>
        <dbReference type="ARBA" id="ARBA00023125"/>
    </source>
</evidence>
<dbReference type="SMART" id="SM00028">
    <property type="entry name" value="TPR"/>
    <property type="match status" value="6"/>
</dbReference>
<feature type="region of interest" description="Disordered" evidence="7">
    <location>
        <begin position="241"/>
        <end position="294"/>
    </location>
</feature>
<feature type="compositionally biased region" description="Polar residues" evidence="7">
    <location>
        <begin position="281"/>
        <end position="291"/>
    </location>
</feature>
<dbReference type="InterPro" id="IPR001867">
    <property type="entry name" value="OmpR/PhoB-type_DNA-bd"/>
</dbReference>
<name>A0A8J3ZHI2_9ACTN</name>
<gene>
    <name evidence="9" type="ORF">Vau01_115200</name>
</gene>
<dbReference type="Gene3D" id="1.10.10.10">
    <property type="entry name" value="Winged helix-like DNA-binding domain superfamily/Winged helix DNA-binding domain"/>
    <property type="match status" value="1"/>
</dbReference>
<dbReference type="InterPro" id="IPR027417">
    <property type="entry name" value="P-loop_NTPase"/>
</dbReference>
<dbReference type="Gene3D" id="3.40.50.300">
    <property type="entry name" value="P-loop containing nucleotide triphosphate hydrolases"/>
    <property type="match status" value="1"/>
</dbReference>
<feature type="domain" description="OmpR/PhoB-type" evidence="8">
    <location>
        <begin position="1"/>
        <end position="88"/>
    </location>
</feature>
<dbReference type="AlphaFoldDB" id="A0A8J3ZHI2"/>
<dbReference type="PANTHER" id="PTHR35807:SF1">
    <property type="entry name" value="TRANSCRIPTIONAL REGULATOR REDD"/>
    <property type="match status" value="1"/>
</dbReference>
<dbReference type="InterPro" id="IPR016032">
    <property type="entry name" value="Sig_transdc_resp-reg_C-effctor"/>
</dbReference>
<keyword evidence="4" id="KW-0804">Transcription</keyword>
<dbReference type="PROSITE" id="PS50005">
    <property type="entry name" value="TPR"/>
    <property type="match status" value="1"/>
</dbReference>
<reference evidence="9" key="1">
    <citation type="submission" date="2021-01" db="EMBL/GenBank/DDBJ databases">
        <title>Whole genome shotgun sequence of Virgisporangium aurantiacum NBRC 16421.</title>
        <authorList>
            <person name="Komaki H."/>
            <person name="Tamura T."/>
        </authorList>
    </citation>
    <scope>NUCLEOTIDE SEQUENCE</scope>
    <source>
        <strain evidence="9">NBRC 16421</strain>
    </source>
</reference>
<evidence type="ECO:0000313" key="10">
    <source>
        <dbReference type="Proteomes" id="UP000612585"/>
    </source>
</evidence>
<dbReference type="GO" id="GO:0003677">
    <property type="term" value="F:DNA binding"/>
    <property type="evidence" value="ECO:0007669"/>
    <property type="project" value="UniProtKB-UniRule"/>
</dbReference>